<dbReference type="GO" id="GO:0000287">
    <property type="term" value="F:magnesium ion binding"/>
    <property type="evidence" value="ECO:0007669"/>
    <property type="project" value="InterPro"/>
</dbReference>
<proteinExistence type="inferred from homology"/>
<dbReference type="GO" id="GO:0019878">
    <property type="term" value="P:lysine biosynthetic process via aminoadipic acid"/>
    <property type="evidence" value="ECO:0007669"/>
    <property type="project" value="TreeGrafter"/>
</dbReference>
<dbReference type="Gene3D" id="3.90.470.20">
    <property type="entry name" value="4'-phosphopantetheinyl transferase domain"/>
    <property type="match status" value="2"/>
</dbReference>
<dbReference type="GO" id="GO:0008897">
    <property type="term" value="F:holo-[acyl-carrier-protein] synthase activity"/>
    <property type="evidence" value="ECO:0007669"/>
    <property type="project" value="InterPro"/>
</dbReference>
<dbReference type="STRING" id="1871336.BBG48_00105"/>
<dbReference type="GO" id="GO:0005829">
    <property type="term" value="C:cytosol"/>
    <property type="evidence" value="ECO:0007669"/>
    <property type="project" value="TreeGrafter"/>
</dbReference>
<evidence type="ECO:0000313" key="4">
    <source>
        <dbReference type="EMBL" id="RDY21697.1"/>
    </source>
</evidence>
<comment type="caution">
    <text evidence="4">The sequence shown here is derived from an EMBL/GenBank/DDBJ whole genome shotgun (WGS) entry which is preliminary data.</text>
</comment>
<evidence type="ECO:0000256" key="1">
    <source>
        <dbReference type="ARBA" id="ARBA00010990"/>
    </source>
</evidence>
<comment type="similarity">
    <text evidence="1">Belongs to the P-Pant transferase superfamily. Gsp/Sfp/HetI/AcpT family.</text>
</comment>
<dbReference type="SUPFAM" id="SSF56214">
    <property type="entry name" value="4'-phosphopantetheinyl transferase"/>
    <property type="match status" value="2"/>
</dbReference>
<gene>
    <name evidence="4" type="ORF">BBG48_003700</name>
</gene>
<sequence>MYDIYFEKINKTVTSIDFIFEILKNYYDFKGKKHDIIKTKNGKPYIKGYGLHFSISNKNDFIAVIVADNPVGIDIEVLKGKDRDNIAKKVLVQEEFLKYENLESKLEKEKKFLEFWTKKEAIIKKNGWKLSDIFSLYTKNYNCFTLFLKNYVLSVCL</sequence>
<dbReference type="PANTHER" id="PTHR12215:SF10">
    <property type="entry name" value="L-AMINOADIPATE-SEMIALDEHYDE DEHYDROGENASE-PHOSPHOPANTETHEINYL TRANSFERASE"/>
    <property type="match status" value="1"/>
</dbReference>
<dbReference type="RefSeq" id="WP_068911349.1">
    <property type="nucleotide sequence ID" value="NZ_MBEW02000005.1"/>
</dbReference>
<dbReference type="InterPro" id="IPR050559">
    <property type="entry name" value="P-Pant_transferase_sf"/>
</dbReference>
<dbReference type="EMBL" id="MBEW02000005">
    <property type="protein sequence ID" value="RDY21697.1"/>
    <property type="molecule type" value="Genomic_DNA"/>
</dbReference>
<organism evidence="4 5">
    <name type="scientific">Criibacterium bergeronii</name>
    <dbReference type="NCBI Taxonomy" id="1871336"/>
    <lineage>
        <taxon>Bacteria</taxon>
        <taxon>Bacillati</taxon>
        <taxon>Bacillota</taxon>
        <taxon>Clostridia</taxon>
        <taxon>Peptostreptococcales</taxon>
        <taxon>Filifactoraceae</taxon>
        <taxon>Criibacterium</taxon>
    </lineage>
</organism>
<dbReference type="AlphaFoldDB" id="A0A371IMJ5"/>
<evidence type="ECO:0000313" key="5">
    <source>
        <dbReference type="Proteomes" id="UP000093352"/>
    </source>
</evidence>
<dbReference type="InterPro" id="IPR037143">
    <property type="entry name" value="4-PPantetheinyl_Trfase_dom_sf"/>
</dbReference>
<evidence type="ECO:0000259" key="3">
    <source>
        <dbReference type="Pfam" id="PF01648"/>
    </source>
</evidence>
<dbReference type="Pfam" id="PF01648">
    <property type="entry name" value="ACPS"/>
    <property type="match status" value="1"/>
</dbReference>
<dbReference type="InterPro" id="IPR008278">
    <property type="entry name" value="4-PPantetheinyl_Trfase_dom"/>
</dbReference>
<accession>A0A371IMJ5</accession>
<name>A0A371IMJ5_9FIRM</name>
<dbReference type="PANTHER" id="PTHR12215">
    <property type="entry name" value="PHOSPHOPANTETHEINE TRANSFERASE"/>
    <property type="match status" value="1"/>
</dbReference>
<keyword evidence="5" id="KW-1185">Reference proteome</keyword>
<protein>
    <submittedName>
        <fullName evidence="4">4'-phosphopantetheinyl transferase</fullName>
    </submittedName>
</protein>
<feature type="domain" description="4'-phosphopantetheinyl transferase" evidence="3">
    <location>
        <begin position="70"/>
        <end position="132"/>
    </location>
</feature>
<keyword evidence="2 4" id="KW-0808">Transferase</keyword>
<dbReference type="Proteomes" id="UP000093352">
    <property type="component" value="Unassembled WGS sequence"/>
</dbReference>
<reference evidence="4 5" key="1">
    <citation type="journal article" date="2016" name="Genome Announc.">
        <title>Draft Genome Sequence of Criibacterium bergeronii gen. nov., sp. nov., Strain CCRI-22567T, Isolated from a Vaginal Sample from a Woman with Bacterial Vaginosis.</title>
        <authorList>
            <person name="Maheux A.F."/>
            <person name="Berube E."/>
            <person name="Boudreau D.K."/>
            <person name="Raymond F."/>
            <person name="Corbeil J."/>
            <person name="Roy P.H."/>
            <person name="Boissinot M."/>
            <person name="Omar R.F."/>
        </authorList>
    </citation>
    <scope>NUCLEOTIDE SEQUENCE [LARGE SCALE GENOMIC DNA]</scope>
    <source>
        <strain evidence="4 5">CCRI-22567</strain>
    </source>
</reference>
<evidence type="ECO:0000256" key="2">
    <source>
        <dbReference type="ARBA" id="ARBA00022679"/>
    </source>
</evidence>